<evidence type="ECO:0000313" key="1">
    <source>
        <dbReference type="EMBL" id="SEG66315.1"/>
    </source>
</evidence>
<dbReference type="RefSeq" id="WP_104003919.1">
    <property type="nucleotide sequence ID" value="NZ_FNVQ01000003.1"/>
</dbReference>
<dbReference type="Proteomes" id="UP000236745">
    <property type="component" value="Unassembled WGS sequence"/>
</dbReference>
<keyword evidence="2" id="KW-1185">Reference proteome</keyword>
<sequence>MNEWMNPWWWMVNSPLSGDVDQSIAPVTQWFSPQVDVTLASNPKLESLITRRVASYGSQLGTLTDAVLELVEGKDSESAQKLRELAAKIEEEKQRLLLKSVGDLKTSLNALKQNNPEVFDQLLADIGAEPIK</sequence>
<organism evidence="1 2">
    <name type="scientific">Marinobacterium lutimaris</name>
    <dbReference type="NCBI Taxonomy" id="568106"/>
    <lineage>
        <taxon>Bacteria</taxon>
        <taxon>Pseudomonadati</taxon>
        <taxon>Pseudomonadota</taxon>
        <taxon>Gammaproteobacteria</taxon>
        <taxon>Oceanospirillales</taxon>
        <taxon>Oceanospirillaceae</taxon>
        <taxon>Marinobacterium</taxon>
    </lineage>
</organism>
<dbReference type="EMBL" id="FNVQ01000003">
    <property type="protein sequence ID" value="SEG66315.1"/>
    <property type="molecule type" value="Genomic_DNA"/>
</dbReference>
<gene>
    <name evidence="1" type="ORF">SAMN05444390_10353</name>
</gene>
<reference evidence="1 2" key="1">
    <citation type="submission" date="2016-10" db="EMBL/GenBank/DDBJ databases">
        <authorList>
            <person name="de Groot N.N."/>
        </authorList>
    </citation>
    <scope>NUCLEOTIDE SEQUENCE [LARGE SCALE GENOMIC DNA]</scope>
    <source>
        <strain evidence="1 2">DSM 22012</strain>
    </source>
</reference>
<name>A0A1H6C0Y0_9GAMM</name>
<proteinExistence type="predicted"/>
<evidence type="ECO:0000313" key="2">
    <source>
        <dbReference type="Proteomes" id="UP000236745"/>
    </source>
</evidence>
<protein>
    <submittedName>
        <fullName evidence="1">Uncharacterized protein</fullName>
    </submittedName>
</protein>
<dbReference type="OrthoDB" id="8451820at2"/>
<accession>A0A1H6C0Y0</accession>
<dbReference type="AlphaFoldDB" id="A0A1H6C0Y0"/>